<evidence type="ECO:0000313" key="1">
    <source>
        <dbReference type="EMBL" id="CAF2746557.1"/>
    </source>
</evidence>
<name>A0A817FFD6_LEPSM</name>
<gene>
    <name evidence="1" type="ORF">LSAA_314</name>
</gene>
<comment type="caution">
    <text evidence="1">The sequence shown here is derived from an EMBL/GenBank/DDBJ whole genome shotgun (WGS) entry which is preliminary data.</text>
</comment>
<evidence type="ECO:0000313" key="2">
    <source>
        <dbReference type="Proteomes" id="UP000675881"/>
    </source>
</evidence>
<proteinExistence type="predicted"/>
<accession>A0A817FFD6</accession>
<keyword evidence="2" id="KW-1185">Reference proteome</keyword>
<reference evidence="1" key="1">
    <citation type="submission" date="2021-02" db="EMBL/GenBank/DDBJ databases">
        <authorList>
            <person name="Bekaert M."/>
        </authorList>
    </citation>
    <scope>NUCLEOTIDE SEQUENCE</scope>
    <source>
        <strain evidence="1">IoA-00</strain>
    </source>
</reference>
<dbReference type="EMBL" id="CAJNVT010000148">
    <property type="protein sequence ID" value="CAF2746557.1"/>
    <property type="molecule type" value="Genomic_DNA"/>
</dbReference>
<dbReference type="AlphaFoldDB" id="A0A817FFD6"/>
<protein>
    <submittedName>
        <fullName evidence="1">(salmon louse) hypothetical protein</fullName>
    </submittedName>
</protein>
<sequence length="131" mass="15138">MSVPIVKQEISDDKKSEYKGLLQPIRLDVILKNLPEPNVGKDEFGYTGVDIRNLDPELIKKHLNSALFNGRMYSLLLKARNTFIPKVERTVSSSNYRPISVLLHITRILHRIINERMNIIEIDPEQLGFKK</sequence>
<organism evidence="1 2">
    <name type="scientific">Lepeophtheirus salmonis</name>
    <name type="common">Salmon louse</name>
    <name type="synonym">Caligus salmonis</name>
    <dbReference type="NCBI Taxonomy" id="72036"/>
    <lineage>
        <taxon>Eukaryota</taxon>
        <taxon>Metazoa</taxon>
        <taxon>Ecdysozoa</taxon>
        <taxon>Arthropoda</taxon>
        <taxon>Crustacea</taxon>
        <taxon>Multicrustacea</taxon>
        <taxon>Hexanauplia</taxon>
        <taxon>Copepoda</taxon>
        <taxon>Siphonostomatoida</taxon>
        <taxon>Caligidae</taxon>
        <taxon>Lepeophtheirus</taxon>
    </lineage>
</organism>
<dbReference type="Proteomes" id="UP000675881">
    <property type="component" value="Unassembled WGS sequence"/>
</dbReference>